<dbReference type="AlphaFoldDB" id="A0A7R8W6U1"/>
<feature type="region of interest" description="Disordered" evidence="1">
    <location>
        <begin position="141"/>
        <end position="219"/>
    </location>
</feature>
<dbReference type="EMBL" id="OB660732">
    <property type="protein sequence ID" value="CAD7226055.1"/>
    <property type="molecule type" value="Genomic_DNA"/>
</dbReference>
<gene>
    <name evidence="3" type="ORF">CTOB1V02_LOCUS3981</name>
</gene>
<accession>A0A7R8W6U1</accession>
<evidence type="ECO:0000256" key="2">
    <source>
        <dbReference type="SAM" id="Phobius"/>
    </source>
</evidence>
<dbReference type="InterPro" id="IPR013780">
    <property type="entry name" value="Glyco_hydro_b"/>
</dbReference>
<feature type="region of interest" description="Disordered" evidence="1">
    <location>
        <begin position="361"/>
        <end position="420"/>
    </location>
</feature>
<name>A0A7R8W6U1_9CRUS</name>
<feature type="region of interest" description="Disordered" evidence="1">
    <location>
        <begin position="86"/>
        <end position="121"/>
    </location>
</feature>
<organism evidence="3">
    <name type="scientific">Cyprideis torosa</name>
    <dbReference type="NCBI Taxonomy" id="163714"/>
    <lineage>
        <taxon>Eukaryota</taxon>
        <taxon>Metazoa</taxon>
        <taxon>Ecdysozoa</taxon>
        <taxon>Arthropoda</taxon>
        <taxon>Crustacea</taxon>
        <taxon>Oligostraca</taxon>
        <taxon>Ostracoda</taxon>
        <taxon>Podocopa</taxon>
        <taxon>Podocopida</taxon>
        <taxon>Cytherocopina</taxon>
        <taxon>Cytheroidea</taxon>
        <taxon>Cytherideidae</taxon>
        <taxon>Cyprideis</taxon>
    </lineage>
</organism>
<evidence type="ECO:0000256" key="1">
    <source>
        <dbReference type="SAM" id="MobiDB-lite"/>
    </source>
</evidence>
<sequence length="660" mass="73117">MVASEDWQPLSVLIVKHRGTGLYVGITQASSLNDVDLWTDDFVQFFYEFKDIAVRATGAILLLGIGGLACFRLYKHLVRRHRRRISDNRRTSKSSINGHPTESDRFSSKSTSGSSPKRGLDDVSLQEDSFLVEGHYFGPESFSDSRRRSSSKFPDADWSLFSSDEESEREATSVSSRDGMRSSDGPRRRRRPPHHQRHSSHVKVRSSGHGQHPRFQDSTVEETLEENDFLEQLPSWFPRGRLPPDGAEADELGSNNGTAAGSNLFKQQLPSMTSSPDLFSTCHRLPPYIHHRPFLRESSVDSLASMLSDISSIDIPDLPQSSTVAYLTKIEDEVCNLRESCRTMDADIVTLKVCRRREKPAATNAGRVGENKPPPCRMTTGPPSEAAFTLTLVPPSSITRPPSEADTDSLPSLDWDDTGLSHDLQMTSELEGFPSDVLQPPGLPKQSAFIDEFDFLSTDEVPATTDDEFASSPVSTSSVSATERWSCPDGTSGEGCYDSDLTPPHPVEPDTLTSKHHEEQSAPQRVVPMIQVEQETRKKCRKTPFVLYAALDAAGKADGMLYWDSGDQMNEWETGSYNLLKFHAEEETLSSSVHYWGYKSPDPMTLGEVVIFGAVPAPSASSPWHAAREITGVTVNGRPVPFRTQKEVRMSIALICLPSH</sequence>
<keyword evidence="2" id="KW-0812">Transmembrane</keyword>
<reference evidence="3" key="1">
    <citation type="submission" date="2020-11" db="EMBL/GenBank/DDBJ databases">
        <authorList>
            <person name="Tran Van P."/>
        </authorList>
    </citation>
    <scope>NUCLEOTIDE SEQUENCE</scope>
</reference>
<feature type="compositionally biased region" description="Basic residues" evidence="1">
    <location>
        <begin position="187"/>
        <end position="206"/>
    </location>
</feature>
<keyword evidence="2" id="KW-0472">Membrane</keyword>
<dbReference type="Gene3D" id="2.60.40.1180">
    <property type="entry name" value="Golgi alpha-mannosidase II"/>
    <property type="match status" value="1"/>
</dbReference>
<feature type="region of interest" description="Disordered" evidence="1">
    <location>
        <begin position="462"/>
        <end position="523"/>
    </location>
</feature>
<protein>
    <submittedName>
        <fullName evidence="3">Uncharacterized protein</fullName>
    </submittedName>
</protein>
<dbReference type="OrthoDB" id="1334205at2759"/>
<keyword evidence="2" id="KW-1133">Transmembrane helix</keyword>
<feature type="compositionally biased region" description="Low complexity" evidence="1">
    <location>
        <begin position="470"/>
        <end position="482"/>
    </location>
</feature>
<feature type="transmembrane region" description="Helical" evidence="2">
    <location>
        <begin position="52"/>
        <end position="74"/>
    </location>
</feature>
<evidence type="ECO:0000313" key="3">
    <source>
        <dbReference type="EMBL" id="CAD7226055.1"/>
    </source>
</evidence>
<proteinExistence type="predicted"/>